<dbReference type="InterPro" id="IPR029058">
    <property type="entry name" value="AB_hydrolase_fold"/>
</dbReference>
<dbReference type="InterPro" id="IPR013094">
    <property type="entry name" value="AB_hydrolase_3"/>
</dbReference>
<dbReference type="Proteomes" id="UP001528040">
    <property type="component" value="Unassembled WGS sequence"/>
</dbReference>
<gene>
    <name evidence="3" type="ORF">O2N63_03020</name>
</gene>
<proteinExistence type="predicted"/>
<evidence type="ECO:0000313" key="3">
    <source>
        <dbReference type="EMBL" id="MDA5093049.1"/>
    </source>
</evidence>
<comment type="caution">
    <text evidence="3">The sequence shown here is derived from an EMBL/GenBank/DDBJ whole genome shotgun (WGS) entry which is preliminary data.</text>
</comment>
<dbReference type="EMBL" id="JAQIIO010000001">
    <property type="protein sequence ID" value="MDA5093049.1"/>
    <property type="molecule type" value="Genomic_DNA"/>
</dbReference>
<feature type="domain" description="Alpha/beta hydrolase fold-3" evidence="2">
    <location>
        <begin position="77"/>
        <end position="275"/>
    </location>
</feature>
<dbReference type="GO" id="GO:0016787">
    <property type="term" value="F:hydrolase activity"/>
    <property type="evidence" value="ECO:0007669"/>
    <property type="project" value="UniProtKB-KW"/>
</dbReference>
<sequence>MDYDTLIDAETWAFIRKTEDYYPPNAIGMSIADQRAIYDKMCRAFFEGYPEGVSARDETADGVPIRIYESGTPDGTVIYIHGGGFVVGGLDSHDDVCAEICDRTGLRVVSVDYRLCPEHAHPASFDDPWRVAQYVALTWPGVTLLVGDSAGGNLCAAVAHRARGELVFAGQVLIYPGLGGDMTKGSYLAHAHAPMLTLDDVKFYSELRFGMPHPPLDPLAAPLADTNFANLPPTVIFSAQCDPLSDDGRDYRDRILKAGGQAYWHEEPGLVHGYLRARSTVGRAQASFERILSAISALAKGIWPF</sequence>
<dbReference type="SUPFAM" id="SSF53474">
    <property type="entry name" value="alpha/beta-Hydrolases"/>
    <property type="match status" value="1"/>
</dbReference>
<dbReference type="PANTHER" id="PTHR48081:SF8">
    <property type="entry name" value="ALPHA_BETA HYDROLASE FOLD-3 DOMAIN-CONTAINING PROTEIN-RELATED"/>
    <property type="match status" value="1"/>
</dbReference>
<dbReference type="Pfam" id="PF07859">
    <property type="entry name" value="Abhydrolase_3"/>
    <property type="match status" value="1"/>
</dbReference>
<protein>
    <submittedName>
        <fullName evidence="3">Alpha/beta hydrolase</fullName>
    </submittedName>
</protein>
<dbReference type="Gene3D" id="3.40.50.1820">
    <property type="entry name" value="alpha/beta hydrolase"/>
    <property type="match status" value="1"/>
</dbReference>
<evidence type="ECO:0000313" key="4">
    <source>
        <dbReference type="Proteomes" id="UP001528040"/>
    </source>
</evidence>
<dbReference type="RefSeq" id="WP_271052646.1">
    <property type="nucleotide sequence ID" value="NZ_JAQIIO010000001.1"/>
</dbReference>
<keyword evidence="4" id="KW-1185">Reference proteome</keyword>
<reference evidence="3 4" key="1">
    <citation type="submission" date="2023-01" db="EMBL/GenBank/DDBJ databases">
        <authorList>
            <person name="Yoon J.-W."/>
        </authorList>
    </citation>
    <scope>NUCLEOTIDE SEQUENCE [LARGE SCALE GENOMIC DNA]</scope>
    <source>
        <strain evidence="3 4">KMU-50</strain>
    </source>
</reference>
<dbReference type="InterPro" id="IPR050300">
    <property type="entry name" value="GDXG_lipolytic_enzyme"/>
</dbReference>
<name>A0ABT4VXZ2_9RHOB</name>
<evidence type="ECO:0000259" key="2">
    <source>
        <dbReference type="Pfam" id="PF07859"/>
    </source>
</evidence>
<evidence type="ECO:0000256" key="1">
    <source>
        <dbReference type="ARBA" id="ARBA00022801"/>
    </source>
</evidence>
<accession>A0ABT4VXZ2</accession>
<dbReference type="PANTHER" id="PTHR48081">
    <property type="entry name" value="AB HYDROLASE SUPERFAMILY PROTEIN C4A8.06C"/>
    <property type="match status" value="1"/>
</dbReference>
<keyword evidence="1 3" id="KW-0378">Hydrolase</keyword>
<organism evidence="3 4">
    <name type="scientific">Aliiroseovarius salicola</name>
    <dbReference type="NCBI Taxonomy" id="3009082"/>
    <lineage>
        <taxon>Bacteria</taxon>
        <taxon>Pseudomonadati</taxon>
        <taxon>Pseudomonadota</taxon>
        <taxon>Alphaproteobacteria</taxon>
        <taxon>Rhodobacterales</taxon>
        <taxon>Paracoccaceae</taxon>
        <taxon>Aliiroseovarius</taxon>
    </lineage>
</organism>